<accession>A0A0C3C8D0</accession>
<feature type="region of interest" description="Disordered" evidence="1">
    <location>
        <begin position="1"/>
        <end position="26"/>
    </location>
</feature>
<feature type="region of interest" description="Disordered" evidence="1">
    <location>
        <begin position="569"/>
        <end position="592"/>
    </location>
</feature>
<evidence type="ECO:0000313" key="4">
    <source>
        <dbReference type="Proteomes" id="UP000053424"/>
    </source>
</evidence>
<feature type="compositionally biased region" description="Polar residues" evidence="1">
    <location>
        <begin position="416"/>
        <end position="425"/>
    </location>
</feature>
<protein>
    <submittedName>
        <fullName evidence="3">Uncharacterized protein</fullName>
    </submittedName>
</protein>
<keyword evidence="4" id="KW-1185">Reference proteome</keyword>
<sequence>MATPTAYTANHSSEPSDPQSTLAHSRNLSTISSTTLHTNTTLHSQPYEPLLRPISGGSGEYYDVVSHQSGISDRILALPRWSQTNVNPRSPSIVDEKREFTERKPWRRIKVLHWSKNILLIIRAAWAIYNTVCYLLAFTIYQGVTGQIFSLALGASTGLSFALTSCASILSVAQTSLLRRGIPVRALVPLGAALHYLASCCLLGPSIVNLVLLFTWRNTSDLELLIQHRCRLDVDLVWSTTYSLCNRKRNTWGIWIALAAFRLLITLFITIAFHLLNSSSQFMPIRRLSKPRYTKSKKSHTRLDSSHTPLMPGSNTSVVVPQLHHDPSSQHQISESTLSAKSSPRNRLRPARSGSSAASVEGNHSVAPSYNNLDFLPVNEDNHDSETGFVDRFRSLISQITRETEEGLAFARSDDTSSSQDTAGSSLRRDSPNSDQEDPHHQYNYHDDEDDFYAARVLSEGDYHQPYPADEHVRMMNAYVRRMPTIESMGSREMKSSLGASSLNTNRDRNRPPTRNTLLSWAGSDFSEGEPRSRPNSLSAQAELLANMFGKSHASEIGELLQRETVRMVDSQSANEDGSEALGGEYSSSTSGSKETVISYHTAATSSTVNSLTMALADASGSPLSIPSNTSSSEESEPPVAAKQGDY</sequence>
<name>A0A0C3C8D0_HEBCY</name>
<feature type="region of interest" description="Disordered" evidence="1">
    <location>
        <begin position="293"/>
        <end position="371"/>
    </location>
</feature>
<feature type="transmembrane region" description="Helical" evidence="2">
    <location>
        <begin position="252"/>
        <end position="276"/>
    </location>
</feature>
<dbReference type="STRING" id="686832.A0A0C3C8D0"/>
<feature type="region of interest" description="Disordered" evidence="1">
    <location>
        <begin position="407"/>
        <end position="446"/>
    </location>
</feature>
<feature type="transmembrane region" description="Helical" evidence="2">
    <location>
        <begin position="118"/>
        <end position="141"/>
    </location>
</feature>
<dbReference type="EMBL" id="KN831784">
    <property type="protein sequence ID" value="KIM39846.1"/>
    <property type="molecule type" value="Genomic_DNA"/>
</dbReference>
<feature type="region of interest" description="Disordered" evidence="1">
    <location>
        <begin position="487"/>
        <end position="538"/>
    </location>
</feature>
<evidence type="ECO:0000313" key="3">
    <source>
        <dbReference type="EMBL" id="KIM39846.1"/>
    </source>
</evidence>
<keyword evidence="2" id="KW-0472">Membrane</keyword>
<evidence type="ECO:0000256" key="2">
    <source>
        <dbReference type="SAM" id="Phobius"/>
    </source>
</evidence>
<feature type="compositionally biased region" description="Low complexity" evidence="1">
    <location>
        <begin position="620"/>
        <end position="633"/>
    </location>
</feature>
<dbReference type="AlphaFoldDB" id="A0A0C3C8D0"/>
<feature type="compositionally biased region" description="Basic and acidic residues" evidence="1">
    <location>
        <begin position="427"/>
        <end position="446"/>
    </location>
</feature>
<dbReference type="Proteomes" id="UP000053424">
    <property type="component" value="Unassembled WGS sequence"/>
</dbReference>
<evidence type="ECO:0000256" key="1">
    <source>
        <dbReference type="SAM" id="MobiDB-lite"/>
    </source>
</evidence>
<feature type="region of interest" description="Disordered" evidence="1">
    <location>
        <begin position="619"/>
        <end position="647"/>
    </location>
</feature>
<dbReference type="OrthoDB" id="3222669at2759"/>
<keyword evidence="2" id="KW-1133">Transmembrane helix</keyword>
<reference evidence="3 4" key="1">
    <citation type="submission" date="2014-04" db="EMBL/GenBank/DDBJ databases">
        <authorList>
            <consortium name="DOE Joint Genome Institute"/>
            <person name="Kuo A."/>
            <person name="Gay G."/>
            <person name="Dore J."/>
            <person name="Kohler A."/>
            <person name="Nagy L.G."/>
            <person name="Floudas D."/>
            <person name="Copeland A."/>
            <person name="Barry K.W."/>
            <person name="Cichocki N."/>
            <person name="Veneault-Fourrey C."/>
            <person name="LaButti K."/>
            <person name="Lindquist E.A."/>
            <person name="Lipzen A."/>
            <person name="Lundell T."/>
            <person name="Morin E."/>
            <person name="Murat C."/>
            <person name="Sun H."/>
            <person name="Tunlid A."/>
            <person name="Henrissat B."/>
            <person name="Grigoriev I.V."/>
            <person name="Hibbett D.S."/>
            <person name="Martin F."/>
            <person name="Nordberg H.P."/>
            <person name="Cantor M.N."/>
            <person name="Hua S.X."/>
        </authorList>
    </citation>
    <scope>NUCLEOTIDE SEQUENCE [LARGE SCALE GENOMIC DNA]</scope>
    <source>
        <strain evidence="4">h7</strain>
    </source>
</reference>
<feature type="transmembrane region" description="Helical" evidence="2">
    <location>
        <begin position="147"/>
        <end position="173"/>
    </location>
</feature>
<reference evidence="4" key="2">
    <citation type="submission" date="2015-01" db="EMBL/GenBank/DDBJ databases">
        <title>Evolutionary Origins and Diversification of the Mycorrhizal Mutualists.</title>
        <authorList>
            <consortium name="DOE Joint Genome Institute"/>
            <consortium name="Mycorrhizal Genomics Consortium"/>
            <person name="Kohler A."/>
            <person name="Kuo A."/>
            <person name="Nagy L.G."/>
            <person name="Floudas D."/>
            <person name="Copeland A."/>
            <person name="Barry K.W."/>
            <person name="Cichocki N."/>
            <person name="Veneault-Fourrey C."/>
            <person name="LaButti K."/>
            <person name="Lindquist E.A."/>
            <person name="Lipzen A."/>
            <person name="Lundell T."/>
            <person name="Morin E."/>
            <person name="Murat C."/>
            <person name="Riley R."/>
            <person name="Ohm R."/>
            <person name="Sun H."/>
            <person name="Tunlid A."/>
            <person name="Henrissat B."/>
            <person name="Grigoriev I.V."/>
            <person name="Hibbett D.S."/>
            <person name="Martin F."/>
        </authorList>
    </citation>
    <scope>NUCLEOTIDE SEQUENCE [LARGE SCALE GENOMIC DNA]</scope>
    <source>
        <strain evidence="4">h7</strain>
    </source>
</reference>
<organism evidence="3 4">
    <name type="scientific">Hebeloma cylindrosporum</name>
    <dbReference type="NCBI Taxonomy" id="76867"/>
    <lineage>
        <taxon>Eukaryota</taxon>
        <taxon>Fungi</taxon>
        <taxon>Dikarya</taxon>
        <taxon>Basidiomycota</taxon>
        <taxon>Agaricomycotina</taxon>
        <taxon>Agaricomycetes</taxon>
        <taxon>Agaricomycetidae</taxon>
        <taxon>Agaricales</taxon>
        <taxon>Agaricineae</taxon>
        <taxon>Hymenogastraceae</taxon>
        <taxon>Hebeloma</taxon>
    </lineage>
</organism>
<dbReference type="HOGENOM" id="CLU_401727_0_0_1"/>
<gene>
    <name evidence="3" type="ORF">M413DRAFT_446765</name>
</gene>
<keyword evidence="2" id="KW-0812">Transmembrane</keyword>
<feature type="compositionally biased region" description="Polar residues" evidence="1">
    <location>
        <begin position="329"/>
        <end position="343"/>
    </location>
</feature>
<proteinExistence type="predicted"/>